<dbReference type="Gene3D" id="3.40.50.720">
    <property type="entry name" value="NAD(P)-binding Rossmann-like Domain"/>
    <property type="match status" value="1"/>
</dbReference>
<evidence type="ECO:0000313" key="4">
    <source>
        <dbReference type="EMBL" id="ABW67271.1"/>
    </source>
</evidence>
<dbReference type="InterPro" id="IPR010099">
    <property type="entry name" value="SDR39U1"/>
</dbReference>
<dbReference type="PANTHER" id="PTHR11092:SF0">
    <property type="entry name" value="EPIMERASE FAMILY PROTEIN SDR39U1"/>
    <property type="match status" value="1"/>
</dbReference>
<dbReference type="Pfam" id="PF08338">
    <property type="entry name" value="DUF1731"/>
    <property type="match status" value="1"/>
</dbReference>
<dbReference type="PANTHER" id="PTHR11092">
    <property type="entry name" value="SUGAR NUCLEOTIDE EPIMERASE RELATED"/>
    <property type="match status" value="1"/>
</dbReference>
<name>A8ZZB8_DESOH</name>
<dbReference type="InterPro" id="IPR001509">
    <property type="entry name" value="Epimerase_deHydtase"/>
</dbReference>
<dbReference type="AlphaFoldDB" id="A8ZZB8"/>
<protein>
    <submittedName>
        <fullName evidence="4">NAD-dependent epimerase/dehydratase</fullName>
    </submittedName>
</protein>
<dbReference type="Proteomes" id="UP000008561">
    <property type="component" value="Chromosome"/>
</dbReference>
<feature type="domain" description="NAD-dependent epimerase/dehydratase" evidence="2">
    <location>
        <begin position="3"/>
        <end position="216"/>
    </location>
</feature>
<dbReference type="eggNOG" id="COG1090">
    <property type="taxonomic scope" value="Bacteria"/>
</dbReference>
<sequence length="297" mass="31945">MHILITGSSGFVGTHMTAQLLDMGHTVTGVDRSAGMFRHEKFAYVQADTTSSGPWQESVTAAQVIINLAGVNIFRRWTRAYKQLIYDSRIMTTRRVVEALPADASGITLCNTSAVGYYGDGGDEILTEPGTPGADFLARVCVAWEKEAFEAGKKGARVVATRFGVVMGPGGGALSKMVPAFRLFAGGPLGSGNQWFPWIHIDDLVAAMVFVATHDKVKGPVNFCAPNPVQNADFARTLGRVLNRPAFLKVPKFALKLAAGEVGGLILNSQRAEPEKLMANGFVFRYPELEPALRASV</sequence>
<dbReference type="STRING" id="96561.Dole_1467"/>
<dbReference type="CDD" id="cd05242">
    <property type="entry name" value="SDR_a8"/>
    <property type="match status" value="1"/>
</dbReference>
<feature type="domain" description="DUF1731" evidence="3">
    <location>
        <begin position="250"/>
        <end position="295"/>
    </location>
</feature>
<dbReference type="InterPro" id="IPR036291">
    <property type="entry name" value="NAD(P)-bd_dom_sf"/>
</dbReference>
<evidence type="ECO:0000313" key="5">
    <source>
        <dbReference type="Proteomes" id="UP000008561"/>
    </source>
</evidence>
<dbReference type="Pfam" id="PF01370">
    <property type="entry name" value="Epimerase"/>
    <property type="match status" value="1"/>
</dbReference>
<gene>
    <name evidence="4" type="ordered locus">Dole_1467</name>
</gene>
<evidence type="ECO:0000259" key="3">
    <source>
        <dbReference type="Pfam" id="PF08338"/>
    </source>
</evidence>
<evidence type="ECO:0000259" key="2">
    <source>
        <dbReference type="Pfam" id="PF01370"/>
    </source>
</evidence>
<keyword evidence="5" id="KW-1185">Reference proteome</keyword>
<organism evidence="4 5">
    <name type="scientific">Desulfosudis oleivorans (strain DSM 6200 / JCM 39069 / Hxd3)</name>
    <name type="common">Desulfococcus oleovorans</name>
    <dbReference type="NCBI Taxonomy" id="96561"/>
    <lineage>
        <taxon>Bacteria</taxon>
        <taxon>Pseudomonadati</taxon>
        <taxon>Thermodesulfobacteriota</taxon>
        <taxon>Desulfobacteria</taxon>
        <taxon>Desulfobacterales</taxon>
        <taxon>Desulfosudaceae</taxon>
        <taxon>Desulfosudis</taxon>
    </lineage>
</organism>
<dbReference type="SUPFAM" id="SSF51735">
    <property type="entry name" value="NAD(P)-binding Rossmann-fold domains"/>
    <property type="match status" value="1"/>
</dbReference>
<dbReference type="InterPro" id="IPR013549">
    <property type="entry name" value="DUF1731"/>
</dbReference>
<reference evidence="4 5" key="1">
    <citation type="submission" date="2007-10" db="EMBL/GenBank/DDBJ databases">
        <title>Complete sequence of Desulfococcus oleovorans Hxd3.</title>
        <authorList>
            <consortium name="US DOE Joint Genome Institute"/>
            <person name="Copeland A."/>
            <person name="Lucas S."/>
            <person name="Lapidus A."/>
            <person name="Barry K."/>
            <person name="Glavina del Rio T."/>
            <person name="Dalin E."/>
            <person name="Tice H."/>
            <person name="Pitluck S."/>
            <person name="Kiss H."/>
            <person name="Brettin T."/>
            <person name="Bruce D."/>
            <person name="Detter J.C."/>
            <person name="Han C."/>
            <person name="Schmutz J."/>
            <person name="Larimer F."/>
            <person name="Land M."/>
            <person name="Hauser L."/>
            <person name="Kyrpides N."/>
            <person name="Kim E."/>
            <person name="Wawrik B."/>
            <person name="Richardson P."/>
        </authorList>
    </citation>
    <scope>NUCLEOTIDE SEQUENCE [LARGE SCALE GENOMIC DNA]</scope>
    <source>
        <strain evidence="5">DSM 6200 / JCM 39069 / Hxd3</strain>
    </source>
</reference>
<dbReference type="KEGG" id="dol:Dole_1467"/>
<accession>A8ZZB8</accession>
<evidence type="ECO:0000256" key="1">
    <source>
        <dbReference type="ARBA" id="ARBA00009353"/>
    </source>
</evidence>
<comment type="similarity">
    <text evidence="1">Belongs to the NAD(P)-dependent epimerase/dehydratase family. SDR39U1 subfamily.</text>
</comment>
<dbReference type="EMBL" id="CP000859">
    <property type="protein sequence ID" value="ABW67271.1"/>
    <property type="molecule type" value="Genomic_DNA"/>
</dbReference>
<dbReference type="NCBIfam" id="TIGR01777">
    <property type="entry name" value="yfcH"/>
    <property type="match status" value="1"/>
</dbReference>
<dbReference type="RefSeq" id="WP_012174887.1">
    <property type="nucleotide sequence ID" value="NC_009943.1"/>
</dbReference>
<proteinExistence type="inferred from homology"/>
<dbReference type="OrthoDB" id="5292533at2"/>
<dbReference type="HOGENOM" id="CLU_047373_0_2_7"/>